<organism evidence="1 2">
    <name type="scientific">Oopsacas minuta</name>
    <dbReference type="NCBI Taxonomy" id="111878"/>
    <lineage>
        <taxon>Eukaryota</taxon>
        <taxon>Metazoa</taxon>
        <taxon>Porifera</taxon>
        <taxon>Hexactinellida</taxon>
        <taxon>Hexasterophora</taxon>
        <taxon>Lyssacinosida</taxon>
        <taxon>Leucopsacidae</taxon>
        <taxon>Oopsacas</taxon>
    </lineage>
</organism>
<accession>A0AAV7KLC6</accession>
<dbReference type="PANTHER" id="PTHR45749:SF21">
    <property type="entry name" value="DUF4371 DOMAIN-CONTAINING PROTEIN"/>
    <property type="match status" value="1"/>
</dbReference>
<keyword evidence="2" id="KW-1185">Reference proteome</keyword>
<comment type="caution">
    <text evidence="1">The sequence shown here is derived from an EMBL/GenBank/DDBJ whole genome shotgun (WGS) entry which is preliminary data.</text>
</comment>
<evidence type="ECO:0000313" key="1">
    <source>
        <dbReference type="EMBL" id="KAI6661715.1"/>
    </source>
</evidence>
<dbReference type="Proteomes" id="UP001165289">
    <property type="component" value="Unassembled WGS sequence"/>
</dbReference>
<gene>
    <name evidence="1" type="ORF">LOD99_9902</name>
</gene>
<sequence>MEVPHSYLWNSIRASSRFRCKYGSSHENCDNREKYCLDLSTWRSLKSKLDNKKGLRAHYLSPESQNEFITTCAVNVRRYVLDERESAKYYSIMADSTPDASHIEQTTHILRYLVRVNEGFIVQKRFLALLVDGIKRGSRSPT</sequence>
<protein>
    <recommendedName>
        <fullName evidence="3">DUF4371 domain-containing protein</fullName>
    </recommendedName>
</protein>
<dbReference type="PANTHER" id="PTHR45749">
    <property type="match status" value="1"/>
</dbReference>
<evidence type="ECO:0008006" key="3">
    <source>
        <dbReference type="Google" id="ProtNLM"/>
    </source>
</evidence>
<dbReference type="EMBL" id="JAKMXF010000009">
    <property type="protein sequence ID" value="KAI6661715.1"/>
    <property type="molecule type" value="Genomic_DNA"/>
</dbReference>
<proteinExistence type="predicted"/>
<dbReference type="AlphaFoldDB" id="A0AAV7KLC6"/>
<evidence type="ECO:0000313" key="2">
    <source>
        <dbReference type="Proteomes" id="UP001165289"/>
    </source>
</evidence>
<name>A0AAV7KLC6_9METZ</name>
<reference evidence="1 2" key="1">
    <citation type="journal article" date="2023" name="BMC Biol.">
        <title>The compact genome of the sponge Oopsacas minuta (Hexactinellida) is lacking key metazoan core genes.</title>
        <authorList>
            <person name="Santini S."/>
            <person name="Schenkelaars Q."/>
            <person name="Jourda C."/>
            <person name="Duchesne M."/>
            <person name="Belahbib H."/>
            <person name="Rocher C."/>
            <person name="Selva M."/>
            <person name="Riesgo A."/>
            <person name="Vervoort M."/>
            <person name="Leys S.P."/>
            <person name="Kodjabachian L."/>
            <person name="Le Bivic A."/>
            <person name="Borchiellini C."/>
            <person name="Claverie J.M."/>
            <person name="Renard E."/>
        </authorList>
    </citation>
    <scope>NUCLEOTIDE SEQUENCE [LARGE SCALE GENOMIC DNA]</scope>
    <source>
        <strain evidence="1">SPO-2</strain>
    </source>
</reference>